<dbReference type="Pfam" id="PF13154">
    <property type="entry name" value="DUF3991"/>
    <property type="match status" value="1"/>
</dbReference>
<dbReference type="Pfam" id="PF13155">
    <property type="entry name" value="Toprim_2"/>
    <property type="match status" value="1"/>
</dbReference>
<feature type="domain" description="Toprim" evidence="1">
    <location>
        <begin position="213"/>
        <end position="302"/>
    </location>
</feature>
<dbReference type="Proteomes" id="UP001139516">
    <property type="component" value="Unassembled WGS sequence"/>
</dbReference>
<organism evidence="2 3">
    <name type="scientific">Roseomonas acroporae</name>
    <dbReference type="NCBI Taxonomy" id="2937791"/>
    <lineage>
        <taxon>Bacteria</taxon>
        <taxon>Pseudomonadati</taxon>
        <taxon>Pseudomonadota</taxon>
        <taxon>Alphaproteobacteria</taxon>
        <taxon>Acetobacterales</taxon>
        <taxon>Roseomonadaceae</taxon>
        <taxon>Roseomonas</taxon>
    </lineage>
</organism>
<evidence type="ECO:0000259" key="1">
    <source>
        <dbReference type="PROSITE" id="PS50880"/>
    </source>
</evidence>
<evidence type="ECO:0000313" key="3">
    <source>
        <dbReference type="Proteomes" id="UP001139516"/>
    </source>
</evidence>
<dbReference type="EMBL" id="JALPRX010000158">
    <property type="protein sequence ID" value="MCK8787934.1"/>
    <property type="molecule type" value="Genomic_DNA"/>
</dbReference>
<dbReference type="PROSITE" id="PS50880">
    <property type="entry name" value="TOPRIM"/>
    <property type="match status" value="1"/>
</dbReference>
<sequence>MRVSEAELEQLRQAANCAVLLERLPPPWRLDKAESSRDSLKYRRGKGEVIIVNHGGRGWWDAGGTAKGDVFGLVRHLRPDLRFGQACRLLQRIVGLEPAFPAWHREKARQPAEGLVPASVRWSRARPIRSGTHAWRYLAGERRLPAAVLRAAAAADAVREGGYGTAWFAHRDATGALTGFDMRGPDYRGFAKGGDKTLFRFPGWPAHRAVRPRRLVVTEAPIDALSLAAIERRRGDTLYVATSGGMGPGTLLALDRLLAGMAGLAGAVLVAATDSDPAGERYAALLAERAVAAGVAHERLPPTGGLNDWNDVVRRGRGA</sequence>
<protein>
    <submittedName>
        <fullName evidence="2">DUF3991 and toprim domain-containing protein</fullName>
    </submittedName>
</protein>
<evidence type="ECO:0000313" key="2">
    <source>
        <dbReference type="EMBL" id="MCK8787934.1"/>
    </source>
</evidence>
<dbReference type="CDD" id="cd00188">
    <property type="entry name" value="TOPRIM"/>
    <property type="match status" value="1"/>
</dbReference>
<gene>
    <name evidence="2" type="ORF">M0638_26620</name>
</gene>
<dbReference type="Gene3D" id="3.40.1360.10">
    <property type="match status" value="1"/>
</dbReference>
<dbReference type="InterPro" id="IPR025054">
    <property type="entry name" value="DUF3991"/>
</dbReference>
<accession>A0A9X2BZE9</accession>
<keyword evidence="3" id="KW-1185">Reference proteome</keyword>
<proteinExistence type="predicted"/>
<dbReference type="RefSeq" id="WP_248669979.1">
    <property type="nucleotide sequence ID" value="NZ_JALPRX010000158.1"/>
</dbReference>
<dbReference type="AlphaFoldDB" id="A0A9X2BZE9"/>
<dbReference type="InterPro" id="IPR006171">
    <property type="entry name" value="TOPRIM_dom"/>
</dbReference>
<comment type="caution">
    <text evidence="2">The sequence shown here is derived from an EMBL/GenBank/DDBJ whole genome shotgun (WGS) entry which is preliminary data.</text>
</comment>
<reference evidence="2" key="1">
    <citation type="submission" date="2022-04" db="EMBL/GenBank/DDBJ databases">
        <title>Roseomonas acroporae sp. nov., isolated from coral Acropora digitifera.</title>
        <authorList>
            <person name="Sun H."/>
        </authorList>
    </citation>
    <scope>NUCLEOTIDE SEQUENCE</scope>
    <source>
        <strain evidence="2">NAR14</strain>
    </source>
</reference>
<name>A0A9X2BZE9_9PROT</name>